<dbReference type="EMBL" id="LS483452">
    <property type="protein sequence ID" value="SQH76370.1"/>
    <property type="molecule type" value="Genomic_DNA"/>
</dbReference>
<dbReference type="PANTHER" id="PTHR10046">
    <property type="entry name" value="ATP DEPENDENT LON PROTEASE FAMILY MEMBER"/>
    <property type="match status" value="1"/>
</dbReference>
<dbReference type="OrthoDB" id="9758568at2"/>
<evidence type="ECO:0000256" key="2">
    <source>
        <dbReference type="PROSITE-ProRule" id="PRU01122"/>
    </source>
</evidence>
<dbReference type="GO" id="GO:0005524">
    <property type="term" value="F:ATP binding"/>
    <property type="evidence" value="ECO:0007669"/>
    <property type="project" value="InterPro"/>
</dbReference>
<dbReference type="InterPro" id="IPR008269">
    <property type="entry name" value="Lon_proteolytic"/>
</dbReference>
<dbReference type="PRINTS" id="PR00830">
    <property type="entry name" value="ENDOLAPTASE"/>
</dbReference>
<dbReference type="RefSeq" id="WP_112352582.1">
    <property type="nucleotide sequence ID" value="NZ_LS483452.1"/>
</dbReference>
<reference evidence="5" key="1">
    <citation type="submission" date="2018-06" db="EMBL/GenBank/DDBJ databases">
        <authorList>
            <person name="Cea G.-C."/>
            <person name="William W."/>
        </authorList>
    </citation>
    <scope>NUCLEOTIDE SEQUENCE [LARGE SCALE GENOMIC DNA]</scope>
    <source>
        <strain evidence="5">DB21MT-2</strain>
    </source>
</reference>
<dbReference type="Gene3D" id="3.30.230.10">
    <property type="match status" value="1"/>
</dbReference>
<dbReference type="InterPro" id="IPR027417">
    <property type="entry name" value="P-loop_NTPase"/>
</dbReference>
<dbReference type="Gene3D" id="3.40.50.300">
    <property type="entry name" value="P-loop containing nucleotide triphosphate hydrolases"/>
    <property type="match status" value="1"/>
</dbReference>
<feature type="active site" evidence="2">
    <location>
        <position position="478"/>
    </location>
</feature>
<dbReference type="Pfam" id="PF20436">
    <property type="entry name" value="LonB_AAA-LID"/>
    <property type="match status" value="1"/>
</dbReference>
<dbReference type="InterPro" id="IPR041699">
    <property type="entry name" value="AAA_32"/>
</dbReference>
<dbReference type="GO" id="GO:0004252">
    <property type="term" value="F:serine-type endopeptidase activity"/>
    <property type="evidence" value="ECO:0007669"/>
    <property type="project" value="UniProtKB-UniRule"/>
</dbReference>
<keyword evidence="1 2" id="KW-0645">Protease</keyword>
<dbReference type="Pfam" id="PF13654">
    <property type="entry name" value="AAA_32"/>
    <property type="match status" value="1"/>
</dbReference>
<feature type="domain" description="Lon proteolytic" evidence="3">
    <location>
        <begin position="345"/>
        <end position="540"/>
    </location>
</feature>
<protein>
    <recommendedName>
        <fullName evidence="2">endopeptidase La</fullName>
        <ecNumber evidence="2">3.4.21.53</ecNumber>
    </recommendedName>
</protein>
<dbReference type="InterPro" id="IPR046843">
    <property type="entry name" value="LonB_AAA-LID"/>
</dbReference>
<gene>
    <name evidence="4" type="ORF">SHEWBE_2407</name>
</gene>
<comment type="catalytic activity">
    <reaction evidence="2">
        <text>Hydrolysis of proteins in presence of ATP.</text>
        <dbReference type="EC" id="3.4.21.53"/>
    </reaction>
</comment>
<dbReference type="AlphaFoldDB" id="A0A330M5R0"/>
<dbReference type="InterPro" id="IPR027065">
    <property type="entry name" value="Lon_Prtase"/>
</dbReference>
<dbReference type="PROSITE" id="PS51786">
    <property type="entry name" value="LON_PROTEOLYTIC"/>
    <property type="match status" value="1"/>
</dbReference>
<organism evidence="4 5">
    <name type="scientific">Shewanella benthica</name>
    <dbReference type="NCBI Taxonomy" id="43661"/>
    <lineage>
        <taxon>Bacteria</taxon>
        <taxon>Pseudomonadati</taxon>
        <taxon>Pseudomonadota</taxon>
        <taxon>Gammaproteobacteria</taxon>
        <taxon>Alteromonadales</taxon>
        <taxon>Shewanellaceae</taxon>
        <taxon>Shewanella</taxon>
    </lineage>
</organism>
<sequence>MNPNVIPVSSLTPQHNLPVLSTLKNEKKSLLLGQERVVDAFTLLTKTAHQHMYLADFAGIDRKAFIDALANQQENKAPQLLIGSNDSKTPSFQWIEQQELVLDEEKEPLVFTHKRQNYSYLSGNIKRTDLVGRLLNTRQHPVNADNLDKLQYQAGALAQCHTLFICADSLWKREGLWDLLLNILSSKSYKIHSQLPPVPLNCKIVLVGTSNQYSACWIEESQFSTHFPLLGEMSYELDLTHHTEEEYGNWLISVAALNQVSLSQSALAPLFQYSARLADHQRRLTLLSSQVGQLISQAHAYSGKSEISADDITYALTRYQLRHNASESLSAQNFDDKFINLPTDGERIGQINGLTVLETVEYCYGEPARITASVHYGDGEVADIERKSELGGNIHAKGMMILSSCLYRIFGKNAPLHLNANIVFEQSYQEIDGDSASLAEYCSLISAITEKPINQSIAATGAIDQFGQVQAIGGVNEKIEGFFNLCERRGLTGSQGVIIPRANTQQLNLSAKLVAAIKAEKFSIFQIKHIDEAVELLMNTTAGVADEDNNFPEDSLYGLVQARLASLAGYSDEESTFFEKLLRKLKFSS</sequence>
<dbReference type="GO" id="GO:0006508">
    <property type="term" value="P:proteolysis"/>
    <property type="evidence" value="ECO:0007669"/>
    <property type="project" value="UniProtKB-KW"/>
</dbReference>
<dbReference type="GO" id="GO:0004176">
    <property type="term" value="F:ATP-dependent peptidase activity"/>
    <property type="evidence" value="ECO:0007669"/>
    <property type="project" value="UniProtKB-UniRule"/>
</dbReference>
<evidence type="ECO:0000256" key="1">
    <source>
        <dbReference type="ARBA" id="ARBA00022670"/>
    </source>
</evidence>
<proteinExistence type="inferred from homology"/>
<dbReference type="SUPFAM" id="SSF54211">
    <property type="entry name" value="Ribosomal protein S5 domain 2-like"/>
    <property type="match status" value="1"/>
</dbReference>
<accession>A0A330M5R0</accession>
<dbReference type="InterPro" id="IPR020568">
    <property type="entry name" value="Ribosomal_Su5_D2-typ_SF"/>
</dbReference>
<keyword evidence="2 4" id="KW-0378">Hydrolase</keyword>
<dbReference type="EC" id="3.4.21.53" evidence="2"/>
<dbReference type="Pfam" id="PF05362">
    <property type="entry name" value="Lon_C"/>
    <property type="match status" value="1"/>
</dbReference>
<name>A0A330M5R0_9GAMM</name>
<evidence type="ECO:0000313" key="4">
    <source>
        <dbReference type="EMBL" id="SQH76370.1"/>
    </source>
</evidence>
<dbReference type="KEGG" id="sbk:SHEWBE_2407"/>
<dbReference type="Proteomes" id="UP000250123">
    <property type="component" value="Chromosome SHEWBE"/>
</dbReference>
<keyword evidence="2" id="KW-0720">Serine protease</keyword>
<dbReference type="GO" id="GO:0030163">
    <property type="term" value="P:protein catabolic process"/>
    <property type="evidence" value="ECO:0007669"/>
    <property type="project" value="InterPro"/>
</dbReference>
<feature type="active site" evidence="2">
    <location>
        <position position="435"/>
    </location>
</feature>
<evidence type="ECO:0000259" key="3">
    <source>
        <dbReference type="PROSITE" id="PS51786"/>
    </source>
</evidence>
<comment type="similarity">
    <text evidence="2">Belongs to the peptidase S16 family.</text>
</comment>
<dbReference type="InterPro" id="IPR014721">
    <property type="entry name" value="Ribsml_uS5_D2-typ_fold_subgr"/>
</dbReference>
<evidence type="ECO:0000313" key="5">
    <source>
        <dbReference type="Proteomes" id="UP000250123"/>
    </source>
</evidence>